<reference evidence="1" key="1">
    <citation type="submission" date="2020-10" db="EMBL/GenBank/DDBJ databases">
        <authorList>
            <person name="Gilroy R."/>
        </authorList>
    </citation>
    <scope>NUCLEOTIDE SEQUENCE</scope>
    <source>
        <strain evidence="1">B3-2255</strain>
    </source>
</reference>
<dbReference type="EMBL" id="JADILY010000022">
    <property type="protein sequence ID" value="MBO8481171.1"/>
    <property type="molecule type" value="Genomic_DNA"/>
</dbReference>
<evidence type="ECO:0000313" key="1">
    <source>
        <dbReference type="EMBL" id="MBO8481171.1"/>
    </source>
</evidence>
<dbReference type="PROSITE" id="PS51257">
    <property type="entry name" value="PROKAR_LIPOPROTEIN"/>
    <property type="match status" value="1"/>
</dbReference>
<name>A0A9D9NPN3_9BACT</name>
<protein>
    <submittedName>
        <fullName evidence="1">Uncharacterized protein</fullName>
    </submittedName>
</protein>
<reference evidence="1" key="2">
    <citation type="journal article" date="2021" name="PeerJ">
        <title>Extensive microbial diversity within the chicken gut microbiome revealed by metagenomics and culture.</title>
        <authorList>
            <person name="Gilroy R."/>
            <person name="Ravi A."/>
            <person name="Getino M."/>
            <person name="Pursley I."/>
            <person name="Horton D.L."/>
            <person name="Alikhan N.F."/>
            <person name="Baker D."/>
            <person name="Gharbi K."/>
            <person name="Hall N."/>
            <person name="Watson M."/>
            <person name="Adriaenssens E.M."/>
            <person name="Foster-Nyarko E."/>
            <person name="Jarju S."/>
            <person name="Secka A."/>
            <person name="Antonio M."/>
            <person name="Oren A."/>
            <person name="Chaudhuri R.R."/>
            <person name="La Ragione R."/>
            <person name="Hildebrand F."/>
            <person name="Pallen M.J."/>
        </authorList>
    </citation>
    <scope>NUCLEOTIDE SEQUENCE</scope>
    <source>
        <strain evidence="1">B3-2255</strain>
    </source>
</reference>
<evidence type="ECO:0000313" key="2">
    <source>
        <dbReference type="Proteomes" id="UP000823772"/>
    </source>
</evidence>
<gene>
    <name evidence="1" type="ORF">IAC87_01330</name>
</gene>
<sequence length="78" mass="8308">MKNFYILGIMLLIALISGCKKDVIVKLATPAPMIDTVASNTATIVWEAVENAASYAYTVNDGEETNVTGTEAVLEGLE</sequence>
<accession>A0A9D9NPN3</accession>
<organism evidence="1 2">
    <name type="scientific">Candidatus Merdivivens faecigallinarum</name>
    <dbReference type="NCBI Taxonomy" id="2840871"/>
    <lineage>
        <taxon>Bacteria</taxon>
        <taxon>Pseudomonadati</taxon>
        <taxon>Bacteroidota</taxon>
        <taxon>Bacteroidia</taxon>
        <taxon>Bacteroidales</taxon>
        <taxon>Muribaculaceae</taxon>
        <taxon>Muribaculaceae incertae sedis</taxon>
        <taxon>Candidatus Merdivivens</taxon>
    </lineage>
</organism>
<feature type="non-terminal residue" evidence="1">
    <location>
        <position position="78"/>
    </location>
</feature>
<proteinExistence type="predicted"/>
<comment type="caution">
    <text evidence="1">The sequence shown here is derived from an EMBL/GenBank/DDBJ whole genome shotgun (WGS) entry which is preliminary data.</text>
</comment>
<dbReference type="Proteomes" id="UP000823772">
    <property type="component" value="Unassembled WGS sequence"/>
</dbReference>
<dbReference type="AlphaFoldDB" id="A0A9D9NPN3"/>